<dbReference type="PROSITE" id="PS50090">
    <property type="entry name" value="MYB_LIKE"/>
    <property type="match status" value="1"/>
</dbReference>
<feature type="region of interest" description="Disordered" evidence="1">
    <location>
        <begin position="442"/>
        <end position="470"/>
    </location>
</feature>
<accession>A0ABP0DCN8</accession>
<organism evidence="3 4">
    <name type="scientific">Sporothrix epigloea</name>
    <dbReference type="NCBI Taxonomy" id="1892477"/>
    <lineage>
        <taxon>Eukaryota</taxon>
        <taxon>Fungi</taxon>
        <taxon>Dikarya</taxon>
        <taxon>Ascomycota</taxon>
        <taxon>Pezizomycotina</taxon>
        <taxon>Sordariomycetes</taxon>
        <taxon>Sordariomycetidae</taxon>
        <taxon>Ophiostomatales</taxon>
        <taxon>Ophiostomataceae</taxon>
        <taxon>Sporothrix</taxon>
    </lineage>
</organism>
<feature type="compositionally biased region" description="Pro residues" evidence="1">
    <location>
        <begin position="664"/>
        <end position="676"/>
    </location>
</feature>
<feature type="compositionally biased region" description="Polar residues" evidence="1">
    <location>
        <begin position="442"/>
        <end position="457"/>
    </location>
</feature>
<proteinExistence type="predicted"/>
<feature type="domain" description="Myb-like" evidence="2">
    <location>
        <begin position="765"/>
        <end position="831"/>
    </location>
</feature>
<reference evidence="3 4" key="1">
    <citation type="submission" date="2024-01" db="EMBL/GenBank/DDBJ databases">
        <authorList>
            <person name="Allen C."/>
            <person name="Tagirdzhanova G."/>
        </authorList>
    </citation>
    <scope>NUCLEOTIDE SEQUENCE [LARGE SCALE GENOMIC DNA]</scope>
    <source>
        <strain evidence="3 4">CBS 573.63</strain>
    </source>
</reference>
<feature type="compositionally biased region" description="Basic and acidic residues" evidence="1">
    <location>
        <begin position="385"/>
        <end position="394"/>
    </location>
</feature>
<feature type="compositionally biased region" description="Polar residues" evidence="1">
    <location>
        <begin position="620"/>
        <end position="632"/>
    </location>
</feature>
<sequence>MARGIDNNGGNAATTLPSWVPDYIEMDGEDFDRKDFVALDHDTQSPQNVNDESIPSTDSLLQPMVLAHVNDLDTRPNHDVNIDSTDVSFQGDSLAANDTAVDALVPGELHDPLFPTAWVIPPVLEPGQEMLLDDLPPSRASMSFASQSMDTATSFLSVSQDSFWSSDQDSGLAAAAAAGQPVTPASFDSFATPMESPMQNFTGSDGIDESSSVSFHPLTASTMTQQMSPSSFTAIDMSCDSSSGSFAPSQDLCLTPPTALPMAYGSAHTPAYTVSSPATAESASMPTPAAHGLDDLTLSSSSLVDYSTLSSDTTQAVAISTAQAMQLSHSTQSARSVASDLSFSGQHPLFAPNKLPRVFFGDSPPLEASGSGSFTGPLQSMRGKRTWDDTKAEAGEDAEEPSSKHRRITQDIAPNGYECSASEESFDIGEFVHLPMTNTTAENTSVTSEHPNDQDQTLPVPPQHQPSATSEEVSLGVMVADDPLRGPFAYPAGTASPQDVKYYCATEQQPLIPIFPGSDQSAHADHAQTTVSPRDLHIRETQDAPLYQDEPLGFHSHNDDHHAVQSPVDQVWKQEFHQDHQQFPYASSYRFKSSVSPYSLGETDCLQDRDEPYHYPQPPQTNEQLQASRVSSATDGMFSRVLLPTAAPSPAIVPARELAAEMHTPPPPPALEPPMFPSSSPRNSPPRPATRSQHHYGDHGDGETDARSPVSPLMTSDSERARKDALLLQLRGEGYTYQEIRRRCHFTEAESTMRGRYRVLTKPKEERVRKPQWTAHDDQLLLSAVRSLARGRRVGRDFRVAWKTVADSIVGGGGSYHFGNTTCRKRYDELMAQQRAAGAES</sequence>
<protein>
    <recommendedName>
        <fullName evidence="2">Myb-like domain-containing protein</fullName>
    </recommendedName>
</protein>
<feature type="region of interest" description="Disordered" evidence="1">
    <location>
        <begin position="186"/>
        <end position="213"/>
    </location>
</feature>
<feature type="region of interest" description="Disordered" evidence="1">
    <location>
        <begin position="367"/>
        <end position="411"/>
    </location>
</feature>
<name>A0ABP0DCN8_9PEZI</name>
<dbReference type="EMBL" id="CAWUOM010000021">
    <property type="protein sequence ID" value="CAK7265986.1"/>
    <property type="molecule type" value="Genomic_DNA"/>
</dbReference>
<gene>
    <name evidence="3" type="ORF">SEPCBS57363_001867</name>
</gene>
<dbReference type="InterPro" id="IPR001005">
    <property type="entry name" value="SANT/Myb"/>
</dbReference>
<feature type="compositionally biased region" description="Polar residues" evidence="1">
    <location>
        <begin position="197"/>
        <end position="213"/>
    </location>
</feature>
<feature type="compositionally biased region" description="Basic and acidic residues" evidence="1">
    <location>
        <begin position="695"/>
        <end position="706"/>
    </location>
</feature>
<evidence type="ECO:0000313" key="3">
    <source>
        <dbReference type="EMBL" id="CAK7265986.1"/>
    </source>
</evidence>
<evidence type="ECO:0000313" key="4">
    <source>
        <dbReference type="Proteomes" id="UP001642501"/>
    </source>
</evidence>
<evidence type="ECO:0000259" key="2">
    <source>
        <dbReference type="PROSITE" id="PS50090"/>
    </source>
</evidence>
<keyword evidence="4" id="KW-1185">Reference proteome</keyword>
<feature type="region of interest" description="Disordered" evidence="1">
    <location>
        <begin position="661"/>
        <end position="719"/>
    </location>
</feature>
<dbReference type="Proteomes" id="UP001642501">
    <property type="component" value="Unassembled WGS sequence"/>
</dbReference>
<evidence type="ECO:0000256" key="1">
    <source>
        <dbReference type="SAM" id="MobiDB-lite"/>
    </source>
</evidence>
<feature type="region of interest" description="Disordered" evidence="1">
    <location>
        <begin position="602"/>
        <end position="632"/>
    </location>
</feature>
<comment type="caution">
    <text evidence="3">The sequence shown here is derived from an EMBL/GenBank/DDBJ whole genome shotgun (WGS) entry which is preliminary data.</text>
</comment>